<keyword evidence="4" id="KW-0503">Monooxygenase</keyword>
<evidence type="ECO:0000313" key="6">
    <source>
        <dbReference type="Proteomes" id="UP000094527"/>
    </source>
</evidence>
<dbReference type="PANTHER" id="PTHR24300:SF375">
    <property type="entry name" value="CYTOCHROME P450 FAMILY"/>
    <property type="match status" value="1"/>
</dbReference>
<proteinExistence type="inferred from homology"/>
<dbReference type="STRING" id="48709.A0A1D2M997"/>
<evidence type="ECO:0000313" key="5">
    <source>
        <dbReference type="EMBL" id="ODM89540.1"/>
    </source>
</evidence>
<comment type="similarity">
    <text evidence="1">Belongs to the cytochrome P450 family.</text>
</comment>
<dbReference type="Proteomes" id="UP000094527">
    <property type="component" value="Unassembled WGS sequence"/>
</dbReference>
<dbReference type="PRINTS" id="PR00463">
    <property type="entry name" value="EP450I"/>
</dbReference>
<dbReference type="PANTHER" id="PTHR24300">
    <property type="entry name" value="CYTOCHROME P450 508A4-RELATED"/>
    <property type="match status" value="1"/>
</dbReference>
<keyword evidence="3" id="KW-0408">Iron</keyword>
<dbReference type="GO" id="GO:0016712">
    <property type="term" value="F:oxidoreductase activity, acting on paired donors, with incorporation or reduction of molecular oxygen, reduced flavin or flavoprotein as one donor, and incorporation of one atom of oxygen"/>
    <property type="evidence" value="ECO:0007669"/>
    <property type="project" value="TreeGrafter"/>
</dbReference>
<keyword evidence="4" id="KW-0560">Oxidoreductase</keyword>
<keyword evidence="6" id="KW-1185">Reference proteome</keyword>
<dbReference type="InterPro" id="IPR036396">
    <property type="entry name" value="Cyt_P450_sf"/>
</dbReference>
<keyword evidence="2" id="KW-0479">Metal-binding</keyword>
<sequence>MGAKSELDRVVGPSRQVALSDKALYGLPYTEAIILETLRLSSIAPLGVPHRMIGDTIFHGYFLPKDVTVIAGLYTIHHDSKIWGKDVNEFRPERFLNEDKTPSILQTFNIEPDPDCPVRSVETVKGFNVEPKPFTFVLSLRKT</sequence>
<dbReference type="InterPro" id="IPR050182">
    <property type="entry name" value="Cytochrome_P450_fam2"/>
</dbReference>
<dbReference type="GO" id="GO:0005506">
    <property type="term" value="F:iron ion binding"/>
    <property type="evidence" value="ECO:0007669"/>
    <property type="project" value="InterPro"/>
</dbReference>
<dbReference type="GO" id="GO:0006805">
    <property type="term" value="P:xenobiotic metabolic process"/>
    <property type="evidence" value="ECO:0007669"/>
    <property type="project" value="TreeGrafter"/>
</dbReference>
<evidence type="ECO:0000256" key="4">
    <source>
        <dbReference type="ARBA" id="ARBA00023033"/>
    </source>
</evidence>
<reference evidence="5 6" key="1">
    <citation type="journal article" date="2016" name="Genome Biol. Evol.">
        <title>Gene Family Evolution Reflects Adaptation to Soil Environmental Stressors in the Genome of the Collembolan Orchesella cincta.</title>
        <authorList>
            <person name="Faddeeva-Vakhrusheva A."/>
            <person name="Derks M.F."/>
            <person name="Anvar S.Y."/>
            <person name="Agamennone V."/>
            <person name="Suring W."/>
            <person name="Smit S."/>
            <person name="van Straalen N.M."/>
            <person name="Roelofs D."/>
        </authorList>
    </citation>
    <scope>NUCLEOTIDE SEQUENCE [LARGE SCALE GENOMIC DNA]</scope>
    <source>
        <tissue evidence="5">Mixed pool</tissue>
    </source>
</reference>
<dbReference type="OMA" id="SKNILEW"/>
<evidence type="ECO:0000256" key="3">
    <source>
        <dbReference type="ARBA" id="ARBA00023004"/>
    </source>
</evidence>
<dbReference type="GO" id="GO:0005737">
    <property type="term" value="C:cytoplasm"/>
    <property type="evidence" value="ECO:0007669"/>
    <property type="project" value="TreeGrafter"/>
</dbReference>
<dbReference type="Gene3D" id="1.10.630.10">
    <property type="entry name" value="Cytochrome P450"/>
    <property type="match status" value="1"/>
</dbReference>
<dbReference type="GO" id="GO:0020037">
    <property type="term" value="F:heme binding"/>
    <property type="evidence" value="ECO:0007669"/>
    <property type="project" value="InterPro"/>
</dbReference>
<accession>A0A1D2M997</accession>
<comment type="caution">
    <text evidence="5">The sequence shown here is derived from an EMBL/GenBank/DDBJ whole genome shotgun (WGS) entry which is preliminary data.</text>
</comment>
<name>A0A1D2M997_ORCCI</name>
<dbReference type="AlphaFoldDB" id="A0A1D2M997"/>
<dbReference type="OrthoDB" id="1470350at2759"/>
<evidence type="ECO:0000256" key="2">
    <source>
        <dbReference type="ARBA" id="ARBA00022723"/>
    </source>
</evidence>
<dbReference type="SUPFAM" id="SSF48264">
    <property type="entry name" value="Cytochrome P450"/>
    <property type="match status" value="1"/>
</dbReference>
<dbReference type="EMBL" id="LJIJ01002558">
    <property type="protein sequence ID" value="ODM89540.1"/>
    <property type="molecule type" value="Genomic_DNA"/>
</dbReference>
<evidence type="ECO:0000256" key="1">
    <source>
        <dbReference type="ARBA" id="ARBA00010617"/>
    </source>
</evidence>
<dbReference type="Pfam" id="PF00067">
    <property type="entry name" value="p450"/>
    <property type="match status" value="1"/>
</dbReference>
<dbReference type="InterPro" id="IPR001128">
    <property type="entry name" value="Cyt_P450"/>
</dbReference>
<gene>
    <name evidence="5" type="ORF">Ocin01_17143</name>
</gene>
<dbReference type="GO" id="GO:0006082">
    <property type="term" value="P:organic acid metabolic process"/>
    <property type="evidence" value="ECO:0007669"/>
    <property type="project" value="TreeGrafter"/>
</dbReference>
<dbReference type="InterPro" id="IPR002401">
    <property type="entry name" value="Cyt_P450_E_grp-I"/>
</dbReference>
<protein>
    <submittedName>
        <fullName evidence="5">Cytochrome P450 1A5</fullName>
    </submittedName>
</protein>
<organism evidence="5 6">
    <name type="scientific">Orchesella cincta</name>
    <name type="common">Springtail</name>
    <name type="synonym">Podura cincta</name>
    <dbReference type="NCBI Taxonomy" id="48709"/>
    <lineage>
        <taxon>Eukaryota</taxon>
        <taxon>Metazoa</taxon>
        <taxon>Ecdysozoa</taxon>
        <taxon>Arthropoda</taxon>
        <taxon>Hexapoda</taxon>
        <taxon>Collembola</taxon>
        <taxon>Entomobryomorpha</taxon>
        <taxon>Entomobryoidea</taxon>
        <taxon>Orchesellidae</taxon>
        <taxon>Orchesellinae</taxon>
        <taxon>Orchesella</taxon>
    </lineage>
</organism>